<dbReference type="EMBL" id="AP025739">
    <property type="protein sequence ID" value="BDI29752.1"/>
    <property type="molecule type" value="Genomic_DNA"/>
</dbReference>
<dbReference type="Proteomes" id="UP000287394">
    <property type="component" value="Chromosome"/>
</dbReference>
<name>A0A402D723_9BACT</name>
<dbReference type="RefSeq" id="WP_218025800.1">
    <property type="nucleotide sequence ID" value="NZ_AP025739.1"/>
</dbReference>
<dbReference type="InterPro" id="IPR005232">
    <property type="entry name" value="LarE"/>
</dbReference>
<dbReference type="PIRSF" id="PIRSF006661">
    <property type="entry name" value="PP-lp_UCP006661"/>
    <property type="match status" value="1"/>
</dbReference>
<proteinExistence type="predicted"/>
<organism evidence="1 2">
    <name type="scientific">Capsulimonas corticalis</name>
    <dbReference type="NCBI Taxonomy" id="2219043"/>
    <lineage>
        <taxon>Bacteria</taxon>
        <taxon>Bacillati</taxon>
        <taxon>Armatimonadota</taxon>
        <taxon>Armatimonadia</taxon>
        <taxon>Capsulimonadales</taxon>
        <taxon>Capsulimonadaceae</taxon>
        <taxon>Capsulimonas</taxon>
    </lineage>
</organism>
<dbReference type="GO" id="GO:0006163">
    <property type="term" value="P:purine nucleotide metabolic process"/>
    <property type="evidence" value="ECO:0007669"/>
    <property type="project" value="UniProtKB-ARBA"/>
</dbReference>
<keyword evidence="2" id="KW-1185">Reference proteome</keyword>
<gene>
    <name evidence="1" type="ORF">CCAX7_18030</name>
</gene>
<evidence type="ECO:0000313" key="1">
    <source>
        <dbReference type="EMBL" id="BDI29752.1"/>
    </source>
</evidence>
<dbReference type="InterPro" id="IPR014729">
    <property type="entry name" value="Rossmann-like_a/b/a_fold"/>
</dbReference>
<sequence>MPTLTRFLPVNQEPGSAAIPIEQKYDALRALLRGLGSVVVGFSGGADSALLMKAAYDELGEKALAVIALSESYARRERDEALALAAQIGVPVLTVEARELDNEDYASNPSNRCYFCKTELFTHLAKVAKEHQIPWIAYGANHDDLGDYRPGQQAASEFGVRAPLLEVGLTKAEIRHISKQLGLSTWDKPAMACLSSRFPYGVRITAELLARLDAAEDYLRHDLGFRQIRVRHHDTIARLEVDVAEMHRLLDPLLREEISERLKSLGYTYVAVELGGYKSGSLNATLKTAALSAPNGAANGH</sequence>
<dbReference type="InterPro" id="IPR052188">
    <property type="entry name" value="Ni-pincer_cofactor_biosynth"/>
</dbReference>
<dbReference type="GO" id="GO:0016783">
    <property type="term" value="F:sulfurtransferase activity"/>
    <property type="evidence" value="ECO:0007669"/>
    <property type="project" value="InterPro"/>
</dbReference>
<dbReference type="Pfam" id="PF02540">
    <property type="entry name" value="NAD_synthase"/>
    <property type="match status" value="1"/>
</dbReference>
<dbReference type="SUPFAM" id="SSF52402">
    <property type="entry name" value="Adenine nucleotide alpha hydrolases-like"/>
    <property type="match status" value="1"/>
</dbReference>
<keyword evidence="1" id="KW-0378">Hydrolase</keyword>
<reference evidence="1 2" key="1">
    <citation type="journal article" date="2019" name="Int. J. Syst. Evol. Microbiol.">
        <title>Capsulimonas corticalis gen. nov., sp. nov., an aerobic capsulated bacterium, of a novel bacterial order, Capsulimonadales ord. nov., of the class Armatimonadia of the phylum Armatimonadetes.</title>
        <authorList>
            <person name="Li J."/>
            <person name="Kudo C."/>
            <person name="Tonouchi A."/>
        </authorList>
    </citation>
    <scope>NUCLEOTIDE SEQUENCE [LARGE SCALE GENOMIC DNA]</scope>
    <source>
        <strain evidence="1 2">AX-7</strain>
    </source>
</reference>
<dbReference type="GO" id="GO:0016787">
    <property type="term" value="F:hydrolase activity"/>
    <property type="evidence" value="ECO:0007669"/>
    <property type="project" value="UniProtKB-KW"/>
</dbReference>
<dbReference type="AlphaFoldDB" id="A0A402D723"/>
<dbReference type="PANTHER" id="PTHR43169:SF2">
    <property type="entry name" value="NAD_GMP SYNTHASE DOMAIN-CONTAINING PROTEIN"/>
    <property type="match status" value="1"/>
</dbReference>
<dbReference type="Gene3D" id="3.40.50.620">
    <property type="entry name" value="HUPs"/>
    <property type="match status" value="1"/>
</dbReference>
<dbReference type="NCBIfam" id="TIGR00268">
    <property type="entry name" value="ATP-dependent sacrificial sulfur transferase LarE"/>
    <property type="match status" value="1"/>
</dbReference>
<accession>A0A402D723</accession>
<dbReference type="KEGG" id="ccot:CCAX7_18030"/>
<protein>
    <submittedName>
        <fullName evidence="1">Adenine nucleotide alpha hydrolase</fullName>
    </submittedName>
</protein>
<dbReference type="CDD" id="cd01990">
    <property type="entry name" value="LarE-like"/>
    <property type="match status" value="1"/>
</dbReference>
<dbReference type="PANTHER" id="PTHR43169">
    <property type="entry name" value="EXSB FAMILY PROTEIN"/>
    <property type="match status" value="1"/>
</dbReference>
<dbReference type="InterPro" id="IPR022310">
    <property type="entry name" value="NAD/GMP_synthase"/>
</dbReference>
<evidence type="ECO:0000313" key="2">
    <source>
        <dbReference type="Proteomes" id="UP000287394"/>
    </source>
</evidence>